<feature type="compositionally biased region" description="Low complexity" evidence="1">
    <location>
        <begin position="1"/>
        <end position="19"/>
    </location>
</feature>
<reference evidence="2" key="1">
    <citation type="journal article" date="2020" name="Fungal Divers.">
        <title>Resolving the Mortierellaceae phylogeny through synthesis of multi-gene phylogenetics and phylogenomics.</title>
        <authorList>
            <person name="Vandepol N."/>
            <person name="Liber J."/>
            <person name="Desiro A."/>
            <person name="Na H."/>
            <person name="Kennedy M."/>
            <person name="Barry K."/>
            <person name="Grigoriev I.V."/>
            <person name="Miller A.N."/>
            <person name="O'Donnell K."/>
            <person name="Stajich J.E."/>
            <person name="Bonito G."/>
        </authorList>
    </citation>
    <scope>NUCLEOTIDE SEQUENCE</scope>
    <source>
        <strain evidence="2">NVP60</strain>
    </source>
</reference>
<feature type="compositionally biased region" description="Acidic residues" evidence="1">
    <location>
        <begin position="332"/>
        <end position="346"/>
    </location>
</feature>
<feature type="compositionally biased region" description="Low complexity" evidence="1">
    <location>
        <begin position="34"/>
        <end position="50"/>
    </location>
</feature>
<evidence type="ECO:0000256" key="1">
    <source>
        <dbReference type="SAM" id="MobiDB-lite"/>
    </source>
</evidence>
<dbReference type="EMBL" id="JAAAIN010000313">
    <property type="protein sequence ID" value="KAG0316321.1"/>
    <property type="molecule type" value="Genomic_DNA"/>
</dbReference>
<proteinExistence type="predicted"/>
<dbReference type="AlphaFoldDB" id="A0A9P6URF3"/>
<sequence>MNALVSYASDSDSDSVSDPGDVHPTAATTVIQKSAPSTPTVTTTTSSAAPSEHHTPEGTPGGTWTPSDQYDTKLQQENRDQQPQQQQQDENVEEEEDFVSAALKDLQSFAASVDDSTTAAPGQGDDTQSTSVTAPVDVSPQNTAMPGALPPQDADQVDSTDMEVDQSDVVAAASTTTGLQRDTSIDLTTEQQIIFDTFLQEINAIPLLPLPSSIDQQPPLPPRIASRSLHDPTSTSASSSKTPATAAITDDDDGEWIQQQTPQTIYSRIHQLSTLPATERFSPKEVESRLIEFAIRLLDWEQGGLKPVYFLGQERANKEKRLQVDRKKREEEDSGESSNDDDDEEGTVLPAYGGVVGEMIEYMHAVEKIAPPDDYWGQNQTNFLPQNYGIASIHHRRLQEQ</sequence>
<gene>
    <name evidence="2" type="ORF">BGZ97_007071</name>
</gene>
<organism evidence="2 3">
    <name type="scientific">Linnemannia gamsii</name>
    <dbReference type="NCBI Taxonomy" id="64522"/>
    <lineage>
        <taxon>Eukaryota</taxon>
        <taxon>Fungi</taxon>
        <taxon>Fungi incertae sedis</taxon>
        <taxon>Mucoromycota</taxon>
        <taxon>Mortierellomycotina</taxon>
        <taxon>Mortierellomycetes</taxon>
        <taxon>Mortierellales</taxon>
        <taxon>Mortierellaceae</taxon>
        <taxon>Linnemannia</taxon>
    </lineage>
</organism>
<name>A0A9P6URF3_9FUNG</name>
<evidence type="ECO:0000313" key="3">
    <source>
        <dbReference type="Proteomes" id="UP000823405"/>
    </source>
</evidence>
<comment type="caution">
    <text evidence="2">The sequence shown here is derived from an EMBL/GenBank/DDBJ whole genome shotgun (WGS) entry which is preliminary data.</text>
</comment>
<feature type="region of interest" description="Disordered" evidence="1">
    <location>
        <begin position="1"/>
        <end position="161"/>
    </location>
</feature>
<keyword evidence="3" id="KW-1185">Reference proteome</keyword>
<feature type="region of interest" description="Disordered" evidence="1">
    <location>
        <begin position="213"/>
        <end position="255"/>
    </location>
</feature>
<protein>
    <submittedName>
        <fullName evidence="2">Uncharacterized protein</fullName>
    </submittedName>
</protein>
<evidence type="ECO:0000313" key="2">
    <source>
        <dbReference type="EMBL" id="KAG0316321.1"/>
    </source>
</evidence>
<accession>A0A9P6URF3</accession>
<feature type="compositionally biased region" description="Polar residues" evidence="1">
    <location>
        <begin position="114"/>
        <end position="144"/>
    </location>
</feature>
<feature type="compositionally biased region" description="Basic and acidic residues" evidence="1">
    <location>
        <begin position="70"/>
        <end position="80"/>
    </location>
</feature>
<feature type="compositionally biased region" description="Low complexity" evidence="1">
    <location>
        <begin position="233"/>
        <end position="248"/>
    </location>
</feature>
<feature type="compositionally biased region" description="Basic and acidic residues" evidence="1">
    <location>
        <begin position="319"/>
        <end position="331"/>
    </location>
</feature>
<dbReference type="Proteomes" id="UP000823405">
    <property type="component" value="Unassembled WGS sequence"/>
</dbReference>
<dbReference type="OrthoDB" id="2410682at2759"/>
<feature type="region of interest" description="Disordered" evidence="1">
    <location>
        <begin position="319"/>
        <end position="349"/>
    </location>
</feature>